<dbReference type="InterPro" id="IPR036514">
    <property type="entry name" value="SGNH_hydro_sf"/>
</dbReference>
<dbReference type="Pfam" id="PF00657">
    <property type="entry name" value="Lipase_GDSL"/>
    <property type="match status" value="1"/>
</dbReference>
<evidence type="ECO:0000313" key="3">
    <source>
        <dbReference type="EMBL" id="TKA69618.1"/>
    </source>
</evidence>
<dbReference type="GO" id="GO:0016788">
    <property type="term" value="F:hydrolase activity, acting on ester bonds"/>
    <property type="evidence" value="ECO:0007669"/>
    <property type="project" value="InterPro"/>
</dbReference>
<gene>
    <name evidence="3" type="ORF">B0A55_06777</name>
</gene>
<reference evidence="3 4" key="1">
    <citation type="submission" date="2017-03" db="EMBL/GenBank/DDBJ databases">
        <title>Genomes of endolithic fungi from Antarctica.</title>
        <authorList>
            <person name="Coleine C."/>
            <person name="Masonjones S."/>
            <person name="Stajich J.E."/>
        </authorList>
    </citation>
    <scope>NUCLEOTIDE SEQUENCE [LARGE SCALE GENOMIC DNA]</scope>
    <source>
        <strain evidence="3 4">CCFEE 5184</strain>
    </source>
</reference>
<dbReference type="SUPFAM" id="SSF52266">
    <property type="entry name" value="SGNH hydrolase"/>
    <property type="match status" value="1"/>
</dbReference>
<feature type="signal peptide" evidence="2">
    <location>
        <begin position="1"/>
        <end position="15"/>
    </location>
</feature>
<protein>
    <recommendedName>
        <fullName evidence="5">SGNH hydrolase-type esterase domain-containing protein</fullName>
    </recommendedName>
</protein>
<dbReference type="Gene3D" id="3.40.50.1110">
    <property type="entry name" value="SGNH hydrolase"/>
    <property type="match status" value="1"/>
</dbReference>
<evidence type="ECO:0000256" key="1">
    <source>
        <dbReference type="ARBA" id="ARBA00022801"/>
    </source>
</evidence>
<evidence type="ECO:0008006" key="5">
    <source>
        <dbReference type="Google" id="ProtNLM"/>
    </source>
</evidence>
<dbReference type="CDD" id="cd01846">
    <property type="entry name" value="fatty_acyltransferase_like"/>
    <property type="match status" value="1"/>
</dbReference>
<keyword evidence="2" id="KW-0732">Signal</keyword>
<dbReference type="PANTHER" id="PTHR45648">
    <property type="entry name" value="GDSL LIPASE/ACYLHYDROLASE FAMILY PROTEIN (AFU_ORTHOLOGUE AFUA_4G14700)"/>
    <property type="match status" value="1"/>
</dbReference>
<evidence type="ECO:0000313" key="4">
    <source>
        <dbReference type="Proteomes" id="UP000309340"/>
    </source>
</evidence>
<organism evidence="3 4">
    <name type="scientific">Friedmanniomyces simplex</name>
    <dbReference type="NCBI Taxonomy" id="329884"/>
    <lineage>
        <taxon>Eukaryota</taxon>
        <taxon>Fungi</taxon>
        <taxon>Dikarya</taxon>
        <taxon>Ascomycota</taxon>
        <taxon>Pezizomycotina</taxon>
        <taxon>Dothideomycetes</taxon>
        <taxon>Dothideomycetidae</taxon>
        <taxon>Mycosphaerellales</taxon>
        <taxon>Teratosphaeriaceae</taxon>
        <taxon>Friedmanniomyces</taxon>
    </lineage>
</organism>
<dbReference type="Proteomes" id="UP000309340">
    <property type="component" value="Unassembled WGS sequence"/>
</dbReference>
<feature type="chain" id="PRO_5020933890" description="SGNH hydrolase-type esterase domain-containing protein" evidence="2">
    <location>
        <begin position="16"/>
        <end position="362"/>
    </location>
</feature>
<proteinExistence type="predicted"/>
<dbReference type="STRING" id="329884.A0A4U0X3E1"/>
<evidence type="ECO:0000256" key="2">
    <source>
        <dbReference type="SAM" id="SignalP"/>
    </source>
</evidence>
<name>A0A4U0X3E1_9PEZI</name>
<keyword evidence="1" id="KW-0378">Hydrolase</keyword>
<accession>A0A4U0X3E1</accession>
<dbReference type="AlphaFoldDB" id="A0A4U0X3E1"/>
<dbReference type="EMBL" id="NAJQ01000440">
    <property type="protein sequence ID" value="TKA69618.1"/>
    <property type="molecule type" value="Genomic_DNA"/>
</dbReference>
<dbReference type="InterPro" id="IPR051058">
    <property type="entry name" value="GDSL_Est/Lipase"/>
</dbReference>
<keyword evidence="4" id="KW-1185">Reference proteome</keyword>
<dbReference type="PANTHER" id="PTHR45648:SF22">
    <property type="entry name" value="GDSL LIPASE_ACYLHYDROLASE FAMILY PROTEIN (AFU_ORTHOLOGUE AFUA_4G14700)"/>
    <property type="match status" value="1"/>
</dbReference>
<dbReference type="OrthoDB" id="1600564at2759"/>
<comment type="caution">
    <text evidence="3">The sequence shown here is derived from an EMBL/GenBank/DDBJ whole genome shotgun (WGS) entry which is preliminary data.</text>
</comment>
<sequence>MIRFLLVLAPVLIRAQICPATGLSPWALNRFHRLITFGDSYTDESRLQYMIDHNGTAPPPDTVLPESTLLRNWARHVATDTGLDLQNYAVSGAVCSNHITPRPFPLIHGDFPSVLEHEIPAYAYVAERDAKYDESGQPIYEPPFDSTSTVFSLMVGTNDLGNIAFLTDSQVAGKVLRDYTQCLFDALDRLYASGARQLLLFNTVPLHLAPQYANDTLDSRDATRYWPEKPSNRTAIAIKMLQQTTSVNEILRYQTPYEVLVARRYPGAHVAIFDLWELISDIYADPAGYLDRSILTKASDYEHHCDVAGEHCAYEYDHEHPDSFMWWDELHPSGRVHRVIAREVVQALEGRFRYASYWSDGS</sequence>
<dbReference type="InterPro" id="IPR001087">
    <property type="entry name" value="GDSL"/>
</dbReference>